<dbReference type="PANTHER" id="PTHR30629">
    <property type="entry name" value="PROPHAGE INTEGRASE"/>
    <property type="match status" value="1"/>
</dbReference>
<sequence>MANVTTPLTNTEVKQSKPKDKEYNLADGGGLALRVKPIGSKLWLFNYTHPQTRKRANISLGVYPAVSLAAARKLAGEYRELLTQKIDPKSQRDASALAEQEAHSRTLKHVAEQWFDVKKTTVTPNYSEDIWRSLELHIFPKLGKKPIHNLTAPDAIHTLKPLAAKGSLETVKRLGQRLNEIMTYAVNTGQIAANPLAGIKSAFQAPEKNNLPALMPDELPELMRALTIGSIKITTRCLIEWQLHTMVRPSEAAGTCWNEIDFNKALWFIPAERMKKKRPHTVPLSQQAIALLETMRPISGHREHVFPADRNPKSHIHQQTANMALKRMGFGGRLVAHGMRSVASTTLNEKGFDADVIEAALAHVDSNEVRAAYNRAEYLQRRTKMMEWWSSHIDQAASGNMSLAAGTKTLRKVN</sequence>
<dbReference type="NCBIfam" id="NF007246">
    <property type="entry name" value="PRK09692.1"/>
    <property type="match status" value="1"/>
</dbReference>
<dbReference type="PROSITE" id="PS51898">
    <property type="entry name" value="TYR_RECOMBINASE"/>
    <property type="match status" value="1"/>
</dbReference>
<dbReference type="SUPFAM" id="SSF56349">
    <property type="entry name" value="DNA breaking-rejoining enzymes"/>
    <property type="match status" value="1"/>
</dbReference>
<dbReference type="RefSeq" id="WP_085757408.1">
    <property type="nucleotide sequence ID" value="NZ_CP019343.1"/>
</dbReference>
<evidence type="ECO:0000259" key="7">
    <source>
        <dbReference type="PROSITE" id="PS51898"/>
    </source>
</evidence>
<dbReference type="Proteomes" id="UP000193450">
    <property type="component" value="Chromosome"/>
</dbReference>
<dbReference type="InterPro" id="IPR025166">
    <property type="entry name" value="Integrase_DNA_bind_dom"/>
</dbReference>
<keyword evidence="3 5" id="KW-0238">DNA-binding</keyword>
<dbReference type="STRING" id="716816.BST96_03765"/>
<dbReference type="InterPro" id="IPR050808">
    <property type="entry name" value="Phage_Integrase"/>
</dbReference>
<reference evidence="9 10" key="1">
    <citation type="submission" date="2016-11" db="EMBL/GenBank/DDBJ databases">
        <title>Trade-off between light-utilization and light-protection in marine flavobacteria.</title>
        <authorList>
            <person name="Kumagai Y."/>
        </authorList>
    </citation>
    <scope>NUCLEOTIDE SEQUENCE [LARGE SCALE GENOMIC DNA]</scope>
    <source>
        <strain evidence="9 10">NBRC 107125</strain>
    </source>
</reference>
<dbReference type="CDD" id="cd00801">
    <property type="entry name" value="INT_P4_C"/>
    <property type="match status" value="1"/>
</dbReference>
<dbReference type="KEGG" id="osg:BST96_03765"/>
<feature type="compositionally biased region" description="Polar residues" evidence="6">
    <location>
        <begin position="1"/>
        <end position="13"/>
    </location>
</feature>
<gene>
    <name evidence="9" type="ORF">BST96_03765</name>
</gene>
<dbReference type="InterPro" id="IPR010998">
    <property type="entry name" value="Integrase_recombinase_N"/>
</dbReference>
<dbReference type="InterPro" id="IPR038488">
    <property type="entry name" value="Integrase_DNA-bd_sf"/>
</dbReference>
<dbReference type="GO" id="GO:0015074">
    <property type="term" value="P:DNA integration"/>
    <property type="evidence" value="ECO:0007669"/>
    <property type="project" value="UniProtKB-KW"/>
</dbReference>
<keyword evidence="2" id="KW-0229">DNA integration</keyword>
<dbReference type="OrthoDB" id="9795573at2"/>
<dbReference type="Gene3D" id="1.10.443.10">
    <property type="entry name" value="Intergrase catalytic core"/>
    <property type="match status" value="1"/>
</dbReference>
<evidence type="ECO:0000256" key="6">
    <source>
        <dbReference type="SAM" id="MobiDB-lite"/>
    </source>
</evidence>
<evidence type="ECO:0000256" key="4">
    <source>
        <dbReference type="ARBA" id="ARBA00023172"/>
    </source>
</evidence>
<dbReference type="InterPro" id="IPR044068">
    <property type="entry name" value="CB"/>
</dbReference>
<dbReference type="AlphaFoldDB" id="A0A1X9NCP1"/>
<dbReference type="PROSITE" id="PS51900">
    <property type="entry name" value="CB"/>
    <property type="match status" value="1"/>
</dbReference>
<feature type="domain" description="Core-binding (CB)" evidence="8">
    <location>
        <begin position="105"/>
        <end position="186"/>
    </location>
</feature>
<feature type="region of interest" description="Disordered" evidence="6">
    <location>
        <begin position="1"/>
        <end position="21"/>
    </location>
</feature>
<keyword evidence="4" id="KW-0233">DNA recombination</keyword>
<feature type="domain" description="Tyr recombinase" evidence="7">
    <location>
        <begin position="209"/>
        <end position="387"/>
    </location>
</feature>
<dbReference type="EMBL" id="CP019343">
    <property type="protein sequence ID" value="ARN73299.1"/>
    <property type="molecule type" value="Genomic_DNA"/>
</dbReference>
<evidence type="ECO:0000256" key="1">
    <source>
        <dbReference type="ARBA" id="ARBA00008857"/>
    </source>
</evidence>
<accession>A0A1X9NCP1</accession>
<dbReference type="InterPro" id="IPR002104">
    <property type="entry name" value="Integrase_catalytic"/>
</dbReference>
<evidence type="ECO:0000256" key="5">
    <source>
        <dbReference type="PROSITE-ProRule" id="PRU01248"/>
    </source>
</evidence>
<dbReference type="InterPro" id="IPR013762">
    <property type="entry name" value="Integrase-like_cat_sf"/>
</dbReference>
<comment type="similarity">
    <text evidence="1">Belongs to the 'phage' integrase family.</text>
</comment>
<dbReference type="Pfam" id="PF22022">
    <property type="entry name" value="Phage_int_M"/>
    <property type="match status" value="1"/>
</dbReference>
<evidence type="ECO:0000259" key="8">
    <source>
        <dbReference type="PROSITE" id="PS51900"/>
    </source>
</evidence>
<evidence type="ECO:0000256" key="2">
    <source>
        <dbReference type="ARBA" id="ARBA00022908"/>
    </source>
</evidence>
<dbReference type="Gene3D" id="3.30.160.390">
    <property type="entry name" value="Integrase, DNA-binding domain"/>
    <property type="match status" value="1"/>
</dbReference>
<keyword evidence="10" id="KW-1185">Reference proteome</keyword>
<name>A0A1X9NCP1_9GAMM</name>
<evidence type="ECO:0000256" key="3">
    <source>
        <dbReference type="ARBA" id="ARBA00023125"/>
    </source>
</evidence>
<evidence type="ECO:0000313" key="9">
    <source>
        <dbReference type="EMBL" id="ARN73299.1"/>
    </source>
</evidence>
<dbReference type="GO" id="GO:0003677">
    <property type="term" value="F:DNA binding"/>
    <property type="evidence" value="ECO:0007669"/>
    <property type="project" value="UniProtKB-UniRule"/>
</dbReference>
<evidence type="ECO:0000313" key="10">
    <source>
        <dbReference type="Proteomes" id="UP000193450"/>
    </source>
</evidence>
<dbReference type="InterPro" id="IPR011010">
    <property type="entry name" value="DNA_brk_join_enz"/>
</dbReference>
<dbReference type="Pfam" id="PF00589">
    <property type="entry name" value="Phage_integrase"/>
    <property type="match status" value="1"/>
</dbReference>
<organism evidence="9 10">
    <name type="scientific">Oceanicoccus sagamiensis</name>
    <dbReference type="NCBI Taxonomy" id="716816"/>
    <lineage>
        <taxon>Bacteria</taxon>
        <taxon>Pseudomonadati</taxon>
        <taxon>Pseudomonadota</taxon>
        <taxon>Gammaproteobacteria</taxon>
        <taxon>Cellvibrionales</taxon>
        <taxon>Spongiibacteraceae</taxon>
        <taxon>Oceanicoccus</taxon>
    </lineage>
</organism>
<dbReference type="Pfam" id="PF13356">
    <property type="entry name" value="Arm-DNA-bind_3"/>
    <property type="match status" value="1"/>
</dbReference>
<dbReference type="InterPro" id="IPR053876">
    <property type="entry name" value="Phage_int_M"/>
</dbReference>
<dbReference type="GO" id="GO:0006310">
    <property type="term" value="P:DNA recombination"/>
    <property type="evidence" value="ECO:0007669"/>
    <property type="project" value="UniProtKB-KW"/>
</dbReference>
<dbReference type="PANTHER" id="PTHR30629:SF6">
    <property type="entry name" value="PROPHAGE INTEGRASE INTA-RELATED"/>
    <property type="match status" value="1"/>
</dbReference>
<dbReference type="Gene3D" id="1.10.150.130">
    <property type="match status" value="1"/>
</dbReference>
<proteinExistence type="inferred from homology"/>
<protein>
    <submittedName>
        <fullName evidence="9">Integrase</fullName>
    </submittedName>
</protein>